<evidence type="ECO:0000313" key="8">
    <source>
        <dbReference type="EMBL" id="GGP21872.1"/>
    </source>
</evidence>
<gene>
    <name evidence="8" type="ORF">GCM10010970_22630</name>
</gene>
<name>A0ABQ2PA53_9NEIS</name>
<feature type="domain" description="Core-binding (CB)" evidence="7">
    <location>
        <begin position="225"/>
        <end position="308"/>
    </location>
</feature>
<evidence type="ECO:0000259" key="7">
    <source>
        <dbReference type="PROSITE" id="PS51900"/>
    </source>
</evidence>
<accession>A0ABQ2PA53</accession>
<keyword evidence="3 5" id="KW-0238">DNA-binding</keyword>
<dbReference type="Proteomes" id="UP000637267">
    <property type="component" value="Unassembled WGS sequence"/>
</dbReference>
<evidence type="ECO:0000256" key="2">
    <source>
        <dbReference type="ARBA" id="ARBA00022908"/>
    </source>
</evidence>
<dbReference type="PROSITE" id="PS51900">
    <property type="entry name" value="CB"/>
    <property type="match status" value="1"/>
</dbReference>
<dbReference type="Pfam" id="PF20172">
    <property type="entry name" value="DUF6538"/>
    <property type="match status" value="1"/>
</dbReference>
<evidence type="ECO:0000256" key="1">
    <source>
        <dbReference type="ARBA" id="ARBA00008857"/>
    </source>
</evidence>
<evidence type="ECO:0000256" key="3">
    <source>
        <dbReference type="ARBA" id="ARBA00023125"/>
    </source>
</evidence>
<dbReference type="InterPro" id="IPR010998">
    <property type="entry name" value="Integrase_recombinase_N"/>
</dbReference>
<comment type="caution">
    <text evidence="8">The sequence shown here is derived from an EMBL/GenBank/DDBJ whole genome shotgun (WGS) entry which is preliminary data.</text>
</comment>
<dbReference type="EMBL" id="BMLX01000002">
    <property type="protein sequence ID" value="GGP21872.1"/>
    <property type="molecule type" value="Genomic_DNA"/>
</dbReference>
<dbReference type="Gene3D" id="1.10.443.10">
    <property type="entry name" value="Intergrase catalytic core"/>
    <property type="match status" value="1"/>
</dbReference>
<dbReference type="InterPro" id="IPR011010">
    <property type="entry name" value="DNA_brk_join_enz"/>
</dbReference>
<protein>
    <submittedName>
        <fullName evidence="8">Integrase</fullName>
    </submittedName>
</protein>
<reference evidence="9" key="1">
    <citation type="journal article" date="2019" name="Int. J. Syst. Evol. Microbiol.">
        <title>The Global Catalogue of Microorganisms (GCM) 10K type strain sequencing project: providing services to taxonomists for standard genome sequencing and annotation.</title>
        <authorList>
            <consortium name="The Broad Institute Genomics Platform"/>
            <consortium name="The Broad Institute Genome Sequencing Center for Infectious Disease"/>
            <person name="Wu L."/>
            <person name="Ma J."/>
        </authorList>
    </citation>
    <scope>NUCLEOTIDE SEQUENCE [LARGE SCALE GENOMIC DNA]</scope>
    <source>
        <strain evidence="9">CGMCC 1.8859</strain>
    </source>
</reference>
<dbReference type="CDD" id="cd01184">
    <property type="entry name" value="INT_C_like_1"/>
    <property type="match status" value="1"/>
</dbReference>
<keyword evidence="9" id="KW-1185">Reference proteome</keyword>
<comment type="similarity">
    <text evidence="1">Belongs to the 'phage' integrase family.</text>
</comment>
<dbReference type="SUPFAM" id="SSF56349">
    <property type="entry name" value="DNA breaking-rejoining enzymes"/>
    <property type="match status" value="1"/>
</dbReference>
<organism evidence="8 9">
    <name type="scientific">Silvimonas iriomotensis</name>
    <dbReference type="NCBI Taxonomy" id="449662"/>
    <lineage>
        <taxon>Bacteria</taxon>
        <taxon>Pseudomonadati</taxon>
        <taxon>Pseudomonadota</taxon>
        <taxon>Betaproteobacteria</taxon>
        <taxon>Neisseriales</taxon>
        <taxon>Chitinibacteraceae</taxon>
        <taxon>Silvimonas</taxon>
    </lineage>
</organism>
<dbReference type="PROSITE" id="PS51898">
    <property type="entry name" value="TYR_RECOMBINASE"/>
    <property type="match status" value="1"/>
</dbReference>
<evidence type="ECO:0000259" key="6">
    <source>
        <dbReference type="PROSITE" id="PS51898"/>
    </source>
</evidence>
<dbReference type="InterPro" id="IPR013762">
    <property type="entry name" value="Integrase-like_cat_sf"/>
</dbReference>
<evidence type="ECO:0000256" key="5">
    <source>
        <dbReference type="PROSITE-ProRule" id="PRU01248"/>
    </source>
</evidence>
<sequence>MTSATLPEHTFRRGALGTIYFRRRIPIELLPTYPENQTHIVCSLHTSDLREAKIRRNVEASRVDAEFQAKRNQLTLTMASQNTKRIYRLPPEQAQEIAAFWSQQVLLGDEQRRKDGMDDEEFDEINIQLEETLASLRRMLAQGNSMNVMPVLQSFSSMCGLELAIKEENAQHSAYIFLRTMVKTLELQLERQRGQIVDADEATAKARHPLLVAAPERAGQDVQQPSWELVFDAWREHVEARPKSTTIASQTPWRSLCKSVKAKGINLPGEVTARHMTEFVQQMRDAGLAVKTINERISKIRAIYRIAVGKHLLTHNPAAQTIGFKESSVNKRRKRRLSLDENDLTMLFGSGIFTQHLRSRGQSAEASYWIPLLMLYTGARPEEIAGLAISDIRHDNNSGWHFNIIDRPCKEDMDLFETNTREKAIPDSHRRTLKNAPSTRKIPVAQQLIDLGLLRYIEWRKERHESVLFPELTKDWHGKLSGAFSKFFGRYKKTVGIKDPRKVLYSLRHTMKDLLELAECPRPYLRRVLGHTIGDGAITDNYGSDLPLSLMAEHFAVIRFPAIPAEPWQPGKGYISLKM</sequence>
<evidence type="ECO:0000313" key="9">
    <source>
        <dbReference type="Proteomes" id="UP000637267"/>
    </source>
</evidence>
<dbReference type="RefSeq" id="WP_188704421.1">
    <property type="nucleotide sequence ID" value="NZ_BMLX01000002.1"/>
</dbReference>
<dbReference type="InterPro" id="IPR044068">
    <property type="entry name" value="CB"/>
</dbReference>
<dbReference type="InterPro" id="IPR046668">
    <property type="entry name" value="DUF6538"/>
</dbReference>
<proteinExistence type="inferred from homology"/>
<keyword evidence="2" id="KW-0229">DNA integration</keyword>
<keyword evidence="4" id="KW-0233">DNA recombination</keyword>
<dbReference type="Gene3D" id="1.10.150.130">
    <property type="match status" value="1"/>
</dbReference>
<dbReference type="PANTHER" id="PTHR30349">
    <property type="entry name" value="PHAGE INTEGRASE-RELATED"/>
    <property type="match status" value="1"/>
</dbReference>
<dbReference type="InterPro" id="IPR050090">
    <property type="entry name" value="Tyrosine_recombinase_XerCD"/>
</dbReference>
<dbReference type="PANTHER" id="PTHR30349:SF64">
    <property type="entry name" value="PROPHAGE INTEGRASE INTD-RELATED"/>
    <property type="match status" value="1"/>
</dbReference>
<feature type="domain" description="Tyr recombinase" evidence="6">
    <location>
        <begin position="332"/>
        <end position="555"/>
    </location>
</feature>
<evidence type="ECO:0000256" key="4">
    <source>
        <dbReference type="ARBA" id="ARBA00023172"/>
    </source>
</evidence>
<dbReference type="InterPro" id="IPR002104">
    <property type="entry name" value="Integrase_catalytic"/>
</dbReference>